<evidence type="ECO:0000313" key="2">
    <source>
        <dbReference type="Proteomes" id="UP001299970"/>
    </source>
</evidence>
<dbReference type="EMBL" id="JAKXMK010000020">
    <property type="protein sequence ID" value="MCH6168645.1"/>
    <property type="molecule type" value="Genomic_DNA"/>
</dbReference>
<gene>
    <name evidence="1" type="ORF">MMF94_23380</name>
</gene>
<evidence type="ECO:0000313" key="1">
    <source>
        <dbReference type="EMBL" id="MCH6168645.1"/>
    </source>
</evidence>
<protein>
    <submittedName>
        <fullName evidence="1">Uncharacterized protein</fullName>
    </submittedName>
</protein>
<keyword evidence="2" id="KW-1185">Reference proteome</keyword>
<proteinExistence type="predicted"/>
<reference evidence="1 2" key="1">
    <citation type="submission" date="2022-03" db="EMBL/GenBank/DDBJ databases">
        <title>Pseudonocardia alaer sp. nov., a novel actinomycete isolated from reed forest soil.</title>
        <authorList>
            <person name="Wang L."/>
        </authorList>
    </citation>
    <scope>NUCLEOTIDE SEQUENCE [LARGE SCALE GENOMIC DNA]</scope>
    <source>
        <strain evidence="1 2">Y-16303</strain>
    </source>
</reference>
<dbReference type="Proteomes" id="UP001299970">
    <property type="component" value="Unassembled WGS sequence"/>
</dbReference>
<accession>A0ABS9TJE8</accession>
<name>A0ABS9TJE8_9PSEU</name>
<sequence length="101" mass="10776">MTHESDAPDSEALPVLRGIWRAQRQSAADIEAPSTTKVCKNMKNIGFGGIANGGADTDSTAGPVGDDLRSAWRDRLAREGKIVPGARSVRDLVMGAEQNER</sequence>
<organism evidence="1 2">
    <name type="scientific">Pseudonocardia alaniniphila</name>
    <dbReference type="NCBI Taxonomy" id="75291"/>
    <lineage>
        <taxon>Bacteria</taxon>
        <taxon>Bacillati</taxon>
        <taxon>Actinomycetota</taxon>
        <taxon>Actinomycetes</taxon>
        <taxon>Pseudonocardiales</taxon>
        <taxon>Pseudonocardiaceae</taxon>
        <taxon>Pseudonocardia</taxon>
    </lineage>
</organism>
<dbReference type="RefSeq" id="WP_241039286.1">
    <property type="nucleotide sequence ID" value="NZ_BAAAJF010000022.1"/>
</dbReference>
<comment type="caution">
    <text evidence="1">The sequence shown here is derived from an EMBL/GenBank/DDBJ whole genome shotgun (WGS) entry which is preliminary data.</text>
</comment>